<dbReference type="AlphaFoldDB" id="A0A9D3SFI0"/>
<evidence type="ECO:0000313" key="3">
    <source>
        <dbReference type="Proteomes" id="UP000824219"/>
    </source>
</evidence>
<proteinExistence type="predicted"/>
<keyword evidence="3" id="KW-1185">Reference proteome</keyword>
<dbReference type="EMBL" id="JAHKSW010000017">
    <property type="protein sequence ID" value="KAG7321875.1"/>
    <property type="molecule type" value="Genomic_DNA"/>
</dbReference>
<protein>
    <submittedName>
        <fullName evidence="2">Uncharacterized protein</fullName>
    </submittedName>
</protein>
<name>A0A9D3SFI0_9TELE</name>
<feature type="compositionally biased region" description="Polar residues" evidence="1">
    <location>
        <begin position="1"/>
        <end position="11"/>
    </location>
</feature>
<dbReference type="Proteomes" id="UP000824219">
    <property type="component" value="Linkage Group LG17"/>
</dbReference>
<evidence type="ECO:0000256" key="1">
    <source>
        <dbReference type="SAM" id="MobiDB-lite"/>
    </source>
</evidence>
<comment type="caution">
    <text evidence="2">The sequence shown here is derived from an EMBL/GenBank/DDBJ whole genome shotgun (WGS) entry which is preliminary data.</text>
</comment>
<feature type="region of interest" description="Disordered" evidence="1">
    <location>
        <begin position="1"/>
        <end position="36"/>
    </location>
</feature>
<sequence length="87" mass="9620">MSPSEGMQSSAVAWEGSGRGSTDMNPVRKGCARLPQSTDKLLEGRTYGRPGDCEKEKQVQLEYERKCCLRSVKQEANCRPEEPAEGL</sequence>
<gene>
    <name evidence="2" type="ORF">KOW79_014733</name>
</gene>
<organism evidence="2 3">
    <name type="scientific">Hemibagrus wyckioides</name>
    <dbReference type="NCBI Taxonomy" id="337641"/>
    <lineage>
        <taxon>Eukaryota</taxon>
        <taxon>Metazoa</taxon>
        <taxon>Chordata</taxon>
        <taxon>Craniata</taxon>
        <taxon>Vertebrata</taxon>
        <taxon>Euteleostomi</taxon>
        <taxon>Actinopterygii</taxon>
        <taxon>Neopterygii</taxon>
        <taxon>Teleostei</taxon>
        <taxon>Ostariophysi</taxon>
        <taxon>Siluriformes</taxon>
        <taxon>Bagridae</taxon>
        <taxon>Hemibagrus</taxon>
    </lineage>
</organism>
<reference evidence="2 3" key="1">
    <citation type="submission" date="2021-06" db="EMBL/GenBank/DDBJ databases">
        <title>Chromosome-level genome assembly of the red-tail catfish (Hemibagrus wyckioides).</title>
        <authorList>
            <person name="Shao F."/>
        </authorList>
    </citation>
    <scope>NUCLEOTIDE SEQUENCE [LARGE SCALE GENOMIC DNA]</scope>
    <source>
        <strain evidence="2">EC202008001</strain>
        <tissue evidence="2">Blood</tissue>
    </source>
</reference>
<evidence type="ECO:0000313" key="2">
    <source>
        <dbReference type="EMBL" id="KAG7321875.1"/>
    </source>
</evidence>
<accession>A0A9D3SFI0</accession>